<dbReference type="PATRIC" id="fig|743966.3.peg.491"/>
<dbReference type="EMBL" id="CP007154">
    <property type="protein sequence ID" value="AHH45490.1"/>
    <property type="molecule type" value="Genomic_DNA"/>
</dbReference>
<dbReference type="AlphaFoldDB" id="W5UUL1"/>
<gene>
    <name evidence="1" type="ORF">MYB_02440</name>
</gene>
<dbReference type="eggNOG" id="ENOG5030MWK">
    <property type="taxonomic scope" value="Bacteria"/>
</dbReference>
<name>W5UUL1_9BACT</name>
<proteinExistence type="predicted"/>
<organism evidence="1 2">
    <name type="scientific">Mesomycoplasma bovoculi M165/69</name>
    <dbReference type="NCBI Taxonomy" id="743966"/>
    <lineage>
        <taxon>Bacteria</taxon>
        <taxon>Bacillati</taxon>
        <taxon>Mycoplasmatota</taxon>
        <taxon>Mycoplasmoidales</taxon>
        <taxon>Metamycoplasmataceae</taxon>
        <taxon>Mesomycoplasma</taxon>
    </lineage>
</organism>
<dbReference type="Proteomes" id="UP000019229">
    <property type="component" value="Chromosome"/>
</dbReference>
<accession>W5UUL1</accession>
<keyword evidence="2" id="KW-1185">Reference proteome</keyword>
<evidence type="ECO:0000313" key="1">
    <source>
        <dbReference type="EMBL" id="AHH45490.1"/>
    </source>
</evidence>
<dbReference type="KEGG" id="mbc:MYB_02440"/>
<dbReference type="STRING" id="743966.MYB_02440"/>
<sequence>MNFTNFLPNDKLQKITSKELNLSFDFQVESYGYRILKIKLNGMLRKLDFNDKFFGWFMEDLIYFLDKNRYARRWDYEQIYIYNIDSLKLGKNQQSFENQFKSISNFDLLVGK</sequence>
<dbReference type="HOGENOM" id="CLU_171774_0_0_14"/>
<protein>
    <submittedName>
        <fullName evidence="1">Uncharacterized protein</fullName>
    </submittedName>
</protein>
<evidence type="ECO:0000313" key="2">
    <source>
        <dbReference type="Proteomes" id="UP000019229"/>
    </source>
</evidence>
<dbReference type="OrthoDB" id="398762at2"/>
<dbReference type="RefSeq" id="WP_022935138.1">
    <property type="nucleotide sequence ID" value="NZ_CP007154.1"/>
</dbReference>
<reference evidence="1 2" key="1">
    <citation type="journal article" date="2014" name="Genome Announc.">
        <title>Complete Genome Sequence of Mycoplasma bovoculi Strain M165/69T (ATCC 29104).</title>
        <authorList>
            <person name="Calcutt M.J."/>
            <person name="Foecking M.F."/>
        </authorList>
    </citation>
    <scope>NUCLEOTIDE SEQUENCE [LARGE SCALE GENOMIC DNA]</scope>
    <source>
        <strain evidence="1">M165/69</strain>
    </source>
</reference>